<dbReference type="GO" id="GO:0006508">
    <property type="term" value="P:proteolysis"/>
    <property type="evidence" value="ECO:0007669"/>
    <property type="project" value="InterPro"/>
</dbReference>
<protein>
    <recommendedName>
        <fullName evidence="2">Peptidase M14 domain-containing protein</fullName>
    </recommendedName>
</protein>
<dbReference type="GO" id="GO:0004181">
    <property type="term" value="F:metallocarboxypeptidase activity"/>
    <property type="evidence" value="ECO:0007669"/>
    <property type="project" value="InterPro"/>
</dbReference>
<name>A0A840ENE7_9FLAO</name>
<proteinExistence type="inferred from homology"/>
<dbReference type="RefSeq" id="WP_183475833.1">
    <property type="nucleotide sequence ID" value="NZ_JACIFO010000001.1"/>
</dbReference>
<dbReference type="SUPFAM" id="SSF53187">
    <property type="entry name" value="Zn-dependent exopeptidases"/>
    <property type="match status" value="1"/>
</dbReference>
<evidence type="ECO:0000256" key="1">
    <source>
        <dbReference type="PROSITE-ProRule" id="PRU01379"/>
    </source>
</evidence>
<evidence type="ECO:0000313" key="4">
    <source>
        <dbReference type="Proteomes" id="UP000553034"/>
    </source>
</evidence>
<dbReference type="InterPro" id="IPR000834">
    <property type="entry name" value="Peptidase_M14"/>
</dbReference>
<evidence type="ECO:0000313" key="3">
    <source>
        <dbReference type="EMBL" id="MBB4118143.1"/>
    </source>
</evidence>
<dbReference type="Proteomes" id="UP000553034">
    <property type="component" value="Unassembled WGS sequence"/>
</dbReference>
<sequence>MEKALRKSVLNFNWNKPAFLNQRYFIPNQLIDLLIENDFNLTEEGKSVNKQPIYSLTLGTGKTKVLAWSQMHGNETTTTRALIDFLMYYKKLQQENKLGFLENLSIKVIPILNPDGAKAYTRYNANKVDLNRDALTCTEPESQVLQQLYTSFKPDFCLNLHDQRTIFSAGEEKNPAILSFLAPAYNKETTINNTRLKSMAVITAVNKVLQEYLPAKVGRYDDAFNPNCIGDRFTQLGTPTILFEAGHWPGDYQRKKTVDYCFLALFSALKAIEELTIAGAEHGYFKIPENEKNFYDIIIRNVVFCNNLTDVAIQYNEILEDKTLKFVPFLVKIGNLSKHHGHSEITGNNKKMQINKLEYSEINVKIENIALDNENYIDFLTLN</sequence>
<dbReference type="Pfam" id="PF00246">
    <property type="entry name" value="Peptidase_M14"/>
    <property type="match status" value="1"/>
</dbReference>
<dbReference type="AlphaFoldDB" id="A0A840ENE7"/>
<keyword evidence="4" id="KW-1185">Reference proteome</keyword>
<accession>A0A840ENE7</accession>
<dbReference type="Gene3D" id="3.40.630.10">
    <property type="entry name" value="Zn peptidases"/>
    <property type="match status" value="1"/>
</dbReference>
<feature type="domain" description="Peptidase M14" evidence="2">
    <location>
        <begin position="16"/>
        <end position="272"/>
    </location>
</feature>
<comment type="similarity">
    <text evidence="1">Belongs to the peptidase M14 family.</text>
</comment>
<dbReference type="GO" id="GO:0008270">
    <property type="term" value="F:zinc ion binding"/>
    <property type="evidence" value="ECO:0007669"/>
    <property type="project" value="InterPro"/>
</dbReference>
<reference evidence="3 4" key="1">
    <citation type="submission" date="2020-08" db="EMBL/GenBank/DDBJ databases">
        <title>Genomic Encyclopedia of Type Strains, Phase IV (KMG-IV): sequencing the most valuable type-strain genomes for metagenomic binning, comparative biology and taxonomic classification.</title>
        <authorList>
            <person name="Goeker M."/>
        </authorList>
    </citation>
    <scope>NUCLEOTIDE SEQUENCE [LARGE SCALE GENOMIC DNA]</scope>
    <source>
        <strain evidence="3 4">DSM 29568</strain>
    </source>
</reference>
<dbReference type="PROSITE" id="PS52035">
    <property type="entry name" value="PEPTIDASE_M14"/>
    <property type="match status" value="1"/>
</dbReference>
<feature type="active site" description="Proton donor/acceptor" evidence="1">
    <location>
        <position position="244"/>
    </location>
</feature>
<organism evidence="3 4">
    <name type="scientific">Mesonia hippocampi</name>
    <dbReference type="NCBI Taxonomy" id="1628250"/>
    <lineage>
        <taxon>Bacteria</taxon>
        <taxon>Pseudomonadati</taxon>
        <taxon>Bacteroidota</taxon>
        <taxon>Flavobacteriia</taxon>
        <taxon>Flavobacteriales</taxon>
        <taxon>Flavobacteriaceae</taxon>
        <taxon>Mesonia</taxon>
    </lineage>
</organism>
<evidence type="ECO:0000259" key="2">
    <source>
        <dbReference type="PROSITE" id="PS52035"/>
    </source>
</evidence>
<gene>
    <name evidence="3" type="ORF">GGR32_000415</name>
</gene>
<comment type="caution">
    <text evidence="3">The sequence shown here is derived from an EMBL/GenBank/DDBJ whole genome shotgun (WGS) entry which is preliminary data.</text>
</comment>
<dbReference type="EMBL" id="JACIFO010000001">
    <property type="protein sequence ID" value="MBB4118143.1"/>
    <property type="molecule type" value="Genomic_DNA"/>
</dbReference>